<accession>A0A0G1JNR8</accession>
<dbReference type="InterPro" id="IPR051533">
    <property type="entry name" value="WaaL-like"/>
</dbReference>
<keyword evidence="2 5" id="KW-0812">Transmembrane</keyword>
<dbReference type="Pfam" id="PF04932">
    <property type="entry name" value="Wzy_C"/>
    <property type="match status" value="1"/>
</dbReference>
<evidence type="ECO:0000313" key="7">
    <source>
        <dbReference type="EMBL" id="KKT45592.1"/>
    </source>
</evidence>
<gene>
    <name evidence="7" type="ORF">UW36_C0003G0024</name>
</gene>
<feature type="domain" description="O-antigen ligase-related" evidence="6">
    <location>
        <begin position="206"/>
        <end position="340"/>
    </location>
</feature>
<reference evidence="7 8" key="1">
    <citation type="journal article" date="2015" name="Nature">
        <title>rRNA introns, odd ribosomes, and small enigmatic genomes across a large radiation of phyla.</title>
        <authorList>
            <person name="Brown C.T."/>
            <person name="Hug L.A."/>
            <person name="Thomas B.C."/>
            <person name="Sharon I."/>
            <person name="Castelle C.J."/>
            <person name="Singh A."/>
            <person name="Wilkins M.J."/>
            <person name="Williams K.H."/>
            <person name="Banfield J.F."/>
        </authorList>
    </citation>
    <scope>NUCLEOTIDE SEQUENCE [LARGE SCALE GENOMIC DNA]</scope>
</reference>
<proteinExistence type="predicted"/>
<dbReference type="GO" id="GO:0016020">
    <property type="term" value="C:membrane"/>
    <property type="evidence" value="ECO:0007669"/>
    <property type="project" value="UniProtKB-SubCell"/>
</dbReference>
<dbReference type="STRING" id="1619110.UW36_C0003G0024"/>
<protein>
    <recommendedName>
        <fullName evidence="6">O-antigen ligase-related domain-containing protein</fullName>
    </recommendedName>
</protein>
<evidence type="ECO:0000256" key="2">
    <source>
        <dbReference type="ARBA" id="ARBA00022692"/>
    </source>
</evidence>
<evidence type="ECO:0000313" key="8">
    <source>
        <dbReference type="Proteomes" id="UP000034128"/>
    </source>
</evidence>
<evidence type="ECO:0000259" key="6">
    <source>
        <dbReference type="Pfam" id="PF04932"/>
    </source>
</evidence>
<organism evidence="7 8">
    <name type="scientific">candidate division WWE3 bacterium GW2011_GWA2_44_16</name>
    <dbReference type="NCBI Taxonomy" id="1619110"/>
    <lineage>
        <taxon>Bacteria</taxon>
        <taxon>Katanobacteria</taxon>
    </lineage>
</organism>
<sequence>MLAEAKMGGVFSLFFCGCIFALALGQFALVYKFGDGGIYSFDILLLVFCLAALSFFIIKRKKIQVTVPGMLLCSFCLIGGISLAFSPIKLSSSELLVAGAYLVRLATYVLFYICLHNLVTAGLLKTGTIEKAVVVSGVFLFIAGIIQLIVFPNLGLISDLYDWDPHKNRMFATFFDPNFLGMYFVICLGISIKRMKRSALASTLLVTFFSLGILLTFSRSAWLAASVLMFFVLLKKKVFLIFAFILVLLAFLAVPRIQTRLTGITDPSDSTHFRLTSWSNSLQIIKVNWAFGIGYNAYRYAQLNYGLIAASAASSRSGAGSDASLLLAFADTGVVGITILVCFWLGVFLKGLKTKKMYMSGLVAALALNSIFINSLFYPQIFVALLVVVAAEGFEPSTPAM</sequence>
<keyword evidence="3 5" id="KW-1133">Transmembrane helix</keyword>
<dbReference type="InterPro" id="IPR007016">
    <property type="entry name" value="O-antigen_ligase-rel_domated"/>
</dbReference>
<dbReference type="PANTHER" id="PTHR37422:SF13">
    <property type="entry name" value="LIPOPOLYSACCHARIDE BIOSYNTHESIS PROTEIN PA4999-RELATED"/>
    <property type="match status" value="1"/>
</dbReference>
<comment type="caution">
    <text evidence="7">The sequence shown here is derived from an EMBL/GenBank/DDBJ whole genome shotgun (WGS) entry which is preliminary data.</text>
</comment>
<feature type="transmembrane region" description="Helical" evidence="5">
    <location>
        <begin position="131"/>
        <end position="151"/>
    </location>
</feature>
<feature type="transmembrane region" description="Helical" evidence="5">
    <location>
        <begin position="204"/>
        <end position="232"/>
    </location>
</feature>
<dbReference type="PANTHER" id="PTHR37422">
    <property type="entry name" value="TEICHURONIC ACID BIOSYNTHESIS PROTEIN TUAE"/>
    <property type="match status" value="1"/>
</dbReference>
<feature type="transmembrane region" description="Helical" evidence="5">
    <location>
        <begin position="325"/>
        <end position="349"/>
    </location>
</feature>
<feature type="transmembrane region" description="Helical" evidence="5">
    <location>
        <begin position="12"/>
        <end position="31"/>
    </location>
</feature>
<feature type="transmembrane region" description="Helical" evidence="5">
    <location>
        <begin position="65"/>
        <end position="85"/>
    </location>
</feature>
<feature type="transmembrane region" description="Helical" evidence="5">
    <location>
        <begin position="105"/>
        <end position="124"/>
    </location>
</feature>
<dbReference type="Proteomes" id="UP000034128">
    <property type="component" value="Unassembled WGS sequence"/>
</dbReference>
<feature type="transmembrane region" description="Helical" evidence="5">
    <location>
        <begin position="238"/>
        <end position="257"/>
    </location>
</feature>
<keyword evidence="4 5" id="KW-0472">Membrane</keyword>
<evidence type="ECO:0000256" key="1">
    <source>
        <dbReference type="ARBA" id="ARBA00004141"/>
    </source>
</evidence>
<evidence type="ECO:0000256" key="4">
    <source>
        <dbReference type="ARBA" id="ARBA00023136"/>
    </source>
</evidence>
<dbReference type="PROSITE" id="PS51257">
    <property type="entry name" value="PROKAR_LIPOPROTEIN"/>
    <property type="match status" value="1"/>
</dbReference>
<dbReference type="AlphaFoldDB" id="A0A0G1JNR8"/>
<evidence type="ECO:0000256" key="3">
    <source>
        <dbReference type="ARBA" id="ARBA00022989"/>
    </source>
</evidence>
<name>A0A0G1JNR8_UNCKA</name>
<feature type="transmembrane region" description="Helical" evidence="5">
    <location>
        <begin position="171"/>
        <end position="192"/>
    </location>
</feature>
<comment type="subcellular location">
    <subcellularLocation>
        <location evidence="1">Membrane</location>
        <topology evidence="1">Multi-pass membrane protein</topology>
    </subcellularLocation>
</comment>
<dbReference type="EMBL" id="LCIA01000003">
    <property type="protein sequence ID" value="KKT45592.1"/>
    <property type="molecule type" value="Genomic_DNA"/>
</dbReference>
<feature type="transmembrane region" description="Helical" evidence="5">
    <location>
        <begin position="37"/>
        <end position="58"/>
    </location>
</feature>
<feature type="transmembrane region" description="Helical" evidence="5">
    <location>
        <begin position="361"/>
        <end position="391"/>
    </location>
</feature>
<evidence type="ECO:0000256" key="5">
    <source>
        <dbReference type="SAM" id="Phobius"/>
    </source>
</evidence>